<protein>
    <submittedName>
        <fullName evidence="1">Uncharacterized protein</fullName>
    </submittedName>
</protein>
<reference evidence="1" key="1">
    <citation type="journal article" date="2011" name="Environ. Microbiol.">
        <title>Time-series analyses of Monterey Bay coastal microbial picoplankton using a 'genome proxy' microarray.</title>
        <authorList>
            <person name="Rich V.I."/>
            <person name="Pham V.D."/>
            <person name="Eppley J."/>
            <person name="Shi Y."/>
            <person name="DeLong E.F."/>
        </authorList>
    </citation>
    <scope>NUCLEOTIDE SEQUENCE</scope>
</reference>
<accession>E0XXQ9</accession>
<evidence type="ECO:0000313" key="1">
    <source>
        <dbReference type="EMBL" id="ADI19200.1"/>
    </source>
</evidence>
<sequence>MFGMGTGVTPLPEAPTLKSVFLRFSIGGFGFHISITYERVSSGINLFKSGRPAN</sequence>
<proteinExistence type="predicted"/>
<dbReference type="EMBL" id="GU474913">
    <property type="protein sequence ID" value="ADI19200.1"/>
    <property type="molecule type" value="Genomic_DNA"/>
</dbReference>
<organism evidence="1">
    <name type="scientific">uncultured delta proteobacterium HF0130_20J24</name>
    <dbReference type="NCBI Taxonomy" id="710829"/>
    <lineage>
        <taxon>Bacteria</taxon>
        <taxon>Deltaproteobacteria</taxon>
        <taxon>environmental samples</taxon>
    </lineage>
</organism>
<dbReference type="AlphaFoldDB" id="E0XXQ9"/>
<name>E0XXQ9_9DELT</name>